<evidence type="ECO:0000313" key="1">
    <source>
        <dbReference type="EMBL" id="SNT09565.1"/>
    </source>
</evidence>
<dbReference type="AlphaFoldDB" id="A0A239JUU5"/>
<dbReference type="PANTHER" id="PTHR36154:SF1">
    <property type="entry name" value="DNA-BINDING TRANSCRIPTIONAL ACTIVATOR ALPA"/>
    <property type="match status" value="1"/>
</dbReference>
<sequence>MIIAKERLVRLPEVRERTGLSTATIYRKVASGDFPNRVQISTNVVGWYESQIDAWIANPAGWRAAA</sequence>
<gene>
    <name evidence="1" type="ORF">SAMN06295912_1406</name>
</gene>
<dbReference type="EMBL" id="FZOS01000040">
    <property type="protein sequence ID" value="SNT09565.1"/>
    <property type="molecule type" value="Genomic_DNA"/>
</dbReference>
<evidence type="ECO:0000313" key="2">
    <source>
        <dbReference type="Proteomes" id="UP000198281"/>
    </source>
</evidence>
<dbReference type="Pfam" id="PF05930">
    <property type="entry name" value="Phage_AlpA"/>
    <property type="match status" value="1"/>
</dbReference>
<dbReference type="InterPro" id="IPR052931">
    <property type="entry name" value="Prophage_regulatory_activator"/>
</dbReference>
<dbReference type="Proteomes" id="UP000198281">
    <property type="component" value="Unassembled WGS sequence"/>
</dbReference>
<organism evidence="1 2">
    <name type="scientific">Edaphosphingomonas laterariae</name>
    <dbReference type="NCBI Taxonomy" id="861865"/>
    <lineage>
        <taxon>Bacteria</taxon>
        <taxon>Pseudomonadati</taxon>
        <taxon>Pseudomonadota</taxon>
        <taxon>Alphaproteobacteria</taxon>
        <taxon>Sphingomonadales</taxon>
        <taxon>Rhizorhabdaceae</taxon>
        <taxon>Edaphosphingomonas</taxon>
    </lineage>
</organism>
<name>A0A239JUU5_9SPHN</name>
<protein>
    <submittedName>
        <fullName evidence="1">Transcriptional regulator, AlpA family</fullName>
    </submittedName>
</protein>
<accession>A0A239JUU5</accession>
<dbReference type="Gene3D" id="1.10.238.160">
    <property type="match status" value="1"/>
</dbReference>
<reference evidence="2" key="1">
    <citation type="submission" date="2017-06" db="EMBL/GenBank/DDBJ databases">
        <authorList>
            <person name="Varghese N."/>
            <person name="Submissions S."/>
        </authorList>
    </citation>
    <scope>NUCLEOTIDE SEQUENCE [LARGE SCALE GENOMIC DNA]</scope>
    <source>
        <strain evidence="2">LNB2</strain>
    </source>
</reference>
<dbReference type="InterPro" id="IPR010260">
    <property type="entry name" value="AlpA"/>
</dbReference>
<dbReference type="PANTHER" id="PTHR36154">
    <property type="entry name" value="DNA-BINDING TRANSCRIPTIONAL ACTIVATOR ALPA"/>
    <property type="match status" value="1"/>
</dbReference>
<dbReference type="RefSeq" id="WP_342746621.1">
    <property type="nucleotide sequence ID" value="NZ_FZOS01000040.1"/>
</dbReference>
<proteinExistence type="predicted"/>
<keyword evidence="2" id="KW-1185">Reference proteome</keyword>